<gene>
    <name evidence="3" type="ORF">QNO04_18490</name>
</gene>
<keyword evidence="4" id="KW-1185">Reference proteome</keyword>
<name>A0ABU3JU43_9ACTN</name>
<proteinExistence type="predicted"/>
<reference evidence="3 4" key="1">
    <citation type="submission" date="2023-05" db="EMBL/GenBank/DDBJ databases">
        <title>Streptomyces fuscus sp. nov., a brown-black pigment producing actinomyces isolated from dry sand of Sea duck farm.</title>
        <authorList>
            <person name="Xie J."/>
            <person name="Shen N."/>
        </authorList>
    </citation>
    <scope>NUCLEOTIDE SEQUENCE [LARGE SCALE GENOMIC DNA]</scope>
    <source>
        <strain evidence="3 4">CGMCC 4.1745</strain>
    </source>
</reference>
<feature type="region of interest" description="Disordered" evidence="1">
    <location>
        <begin position="39"/>
        <end position="75"/>
    </location>
</feature>
<feature type="signal peptide" evidence="2">
    <location>
        <begin position="1"/>
        <end position="29"/>
    </location>
</feature>
<organism evidence="3 4">
    <name type="scientific">Streptomyces lusitanus</name>
    <dbReference type="NCBI Taxonomy" id="68232"/>
    <lineage>
        <taxon>Bacteria</taxon>
        <taxon>Bacillati</taxon>
        <taxon>Actinomycetota</taxon>
        <taxon>Actinomycetes</taxon>
        <taxon>Kitasatosporales</taxon>
        <taxon>Streptomycetaceae</taxon>
        <taxon>Streptomyces</taxon>
    </lineage>
</organism>
<dbReference type="EMBL" id="JASKMA010000012">
    <property type="protein sequence ID" value="MDT6985448.1"/>
    <property type="molecule type" value="Genomic_DNA"/>
</dbReference>
<keyword evidence="2" id="KW-0732">Signal</keyword>
<accession>A0ABU3JU43</accession>
<feature type="compositionally biased region" description="Polar residues" evidence="1">
    <location>
        <begin position="66"/>
        <end position="75"/>
    </location>
</feature>
<evidence type="ECO:0000256" key="1">
    <source>
        <dbReference type="SAM" id="MobiDB-lite"/>
    </source>
</evidence>
<comment type="caution">
    <text evidence="3">The sequence shown here is derived from an EMBL/GenBank/DDBJ whole genome shotgun (WGS) entry which is preliminary data.</text>
</comment>
<feature type="chain" id="PRO_5045056784" description="Lipoprotein" evidence="2">
    <location>
        <begin position="30"/>
        <end position="131"/>
    </location>
</feature>
<sequence>MARAVRRAAIVVVAAVLMSGCSSDDPARAEERQRDYCTKLGTWQDTAHATTTGEADGEAGGGHGGQSSEFDNTESAGHVLIEAAKRLERAGLEDGGTHIVDDTVNAVDGDIGAEGRAVSYCDSSGFETLVG</sequence>
<dbReference type="RefSeq" id="WP_394307207.1">
    <property type="nucleotide sequence ID" value="NZ_JASKMA010000012.1"/>
</dbReference>
<dbReference type="Proteomes" id="UP001249760">
    <property type="component" value="Unassembled WGS sequence"/>
</dbReference>
<dbReference type="PROSITE" id="PS51257">
    <property type="entry name" value="PROKAR_LIPOPROTEIN"/>
    <property type="match status" value="1"/>
</dbReference>
<feature type="compositionally biased region" description="Low complexity" evidence="1">
    <location>
        <begin position="45"/>
        <end position="54"/>
    </location>
</feature>
<evidence type="ECO:0000313" key="3">
    <source>
        <dbReference type="EMBL" id="MDT6985448.1"/>
    </source>
</evidence>
<protein>
    <recommendedName>
        <fullName evidence="5">Lipoprotein</fullName>
    </recommendedName>
</protein>
<evidence type="ECO:0008006" key="5">
    <source>
        <dbReference type="Google" id="ProtNLM"/>
    </source>
</evidence>
<evidence type="ECO:0000256" key="2">
    <source>
        <dbReference type="SAM" id="SignalP"/>
    </source>
</evidence>
<evidence type="ECO:0000313" key="4">
    <source>
        <dbReference type="Proteomes" id="UP001249760"/>
    </source>
</evidence>